<dbReference type="PANTHER" id="PTHR38118:SF2">
    <property type="entry name" value="CDP-ALCOHOL PHOSPHATIDYLTRANSFERASE PROTEIN"/>
    <property type="match status" value="1"/>
</dbReference>
<dbReference type="PANTHER" id="PTHR38118">
    <property type="entry name" value="ANCHORED CELL WALL PROTEIN 11-RELATED"/>
    <property type="match status" value="1"/>
</dbReference>
<keyword evidence="4" id="KW-1185">Reference proteome</keyword>
<feature type="domain" description="DUF7707" evidence="2">
    <location>
        <begin position="29"/>
        <end position="131"/>
    </location>
</feature>
<name>A0A6G1KDH2_9PLEO</name>
<dbReference type="AlphaFoldDB" id="A0A6G1KDH2"/>
<evidence type="ECO:0000256" key="1">
    <source>
        <dbReference type="SAM" id="SignalP"/>
    </source>
</evidence>
<feature type="signal peptide" evidence="1">
    <location>
        <begin position="1"/>
        <end position="19"/>
    </location>
</feature>
<accession>A0A6G1KDH2</accession>
<evidence type="ECO:0000259" key="2">
    <source>
        <dbReference type="Pfam" id="PF24808"/>
    </source>
</evidence>
<sequence>MLYTTVLVAVAAISGFASAQNSTAIPCCSVPASSVPQAQRTAWCQAERNTCPEVCGGLGKVASNGNTCDDTTLNYTCTCSDKTSPNMTKYQQSVPAQMCFYWYGQCVVAAGQDALQQFQCQQARDAQCGNLTSKGTAASSSASPSGTAAATSGGGGGGSASSSAAATKASSTGGAATAFAVARDFGTPLVAGGLAALFGLAL</sequence>
<protein>
    <recommendedName>
        <fullName evidence="2">DUF7707 domain-containing protein</fullName>
    </recommendedName>
</protein>
<feature type="chain" id="PRO_5026231897" description="DUF7707 domain-containing protein" evidence="1">
    <location>
        <begin position="20"/>
        <end position="202"/>
    </location>
</feature>
<keyword evidence="1" id="KW-0732">Signal</keyword>
<dbReference type="Proteomes" id="UP000799428">
    <property type="component" value="Unassembled WGS sequence"/>
</dbReference>
<reference evidence="3" key="1">
    <citation type="journal article" date="2020" name="Stud. Mycol.">
        <title>101 Dothideomycetes genomes: a test case for predicting lifestyles and emergence of pathogens.</title>
        <authorList>
            <person name="Haridas S."/>
            <person name="Albert R."/>
            <person name="Binder M."/>
            <person name="Bloem J."/>
            <person name="Labutti K."/>
            <person name="Salamov A."/>
            <person name="Andreopoulos B."/>
            <person name="Baker S."/>
            <person name="Barry K."/>
            <person name="Bills G."/>
            <person name="Bluhm B."/>
            <person name="Cannon C."/>
            <person name="Castanera R."/>
            <person name="Culley D."/>
            <person name="Daum C."/>
            <person name="Ezra D."/>
            <person name="Gonzalez J."/>
            <person name="Henrissat B."/>
            <person name="Kuo A."/>
            <person name="Liang C."/>
            <person name="Lipzen A."/>
            <person name="Lutzoni F."/>
            <person name="Magnuson J."/>
            <person name="Mondo S."/>
            <person name="Nolan M."/>
            <person name="Ohm R."/>
            <person name="Pangilinan J."/>
            <person name="Park H.-J."/>
            <person name="Ramirez L."/>
            <person name="Alfaro M."/>
            <person name="Sun H."/>
            <person name="Tritt A."/>
            <person name="Yoshinaga Y."/>
            <person name="Zwiers L.-H."/>
            <person name="Turgeon B."/>
            <person name="Goodwin S."/>
            <person name="Spatafora J."/>
            <person name="Crous P."/>
            <person name="Grigoriev I."/>
        </authorList>
    </citation>
    <scope>NUCLEOTIDE SEQUENCE</scope>
    <source>
        <strain evidence="3">CBS 279.74</strain>
    </source>
</reference>
<dbReference type="OrthoDB" id="2121879at2759"/>
<proteinExistence type="predicted"/>
<evidence type="ECO:0000313" key="4">
    <source>
        <dbReference type="Proteomes" id="UP000799428"/>
    </source>
</evidence>
<organism evidence="3 4">
    <name type="scientific">Pleomassaria siparia CBS 279.74</name>
    <dbReference type="NCBI Taxonomy" id="1314801"/>
    <lineage>
        <taxon>Eukaryota</taxon>
        <taxon>Fungi</taxon>
        <taxon>Dikarya</taxon>
        <taxon>Ascomycota</taxon>
        <taxon>Pezizomycotina</taxon>
        <taxon>Dothideomycetes</taxon>
        <taxon>Pleosporomycetidae</taxon>
        <taxon>Pleosporales</taxon>
        <taxon>Pleomassariaceae</taxon>
        <taxon>Pleomassaria</taxon>
    </lineage>
</organism>
<dbReference type="EMBL" id="MU005769">
    <property type="protein sequence ID" value="KAF2710522.1"/>
    <property type="molecule type" value="Genomic_DNA"/>
</dbReference>
<dbReference type="Pfam" id="PF24808">
    <property type="entry name" value="DUF7707"/>
    <property type="match status" value="1"/>
</dbReference>
<dbReference type="InterPro" id="IPR056124">
    <property type="entry name" value="DUF7707"/>
</dbReference>
<gene>
    <name evidence="3" type="ORF">K504DRAFT_378126</name>
</gene>
<evidence type="ECO:0000313" key="3">
    <source>
        <dbReference type="EMBL" id="KAF2710522.1"/>
    </source>
</evidence>